<evidence type="ECO:0000313" key="7">
    <source>
        <dbReference type="EMBL" id="MBW0472458.1"/>
    </source>
</evidence>
<dbReference type="GO" id="GO:0008250">
    <property type="term" value="C:oligosaccharyltransferase complex"/>
    <property type="evidence" value="ECO:0007669"/>
    <property type="project" value="UniProtKB-UniRule"/>
</dbReference>
<protein>
    <recommendedName>
        <fullName evidence="6">Dolichyl-diphosphooligosaccharide-protein glycosyltransferase subunit OST5</fullName>
    </recommendedName>
</protein>
<dbReference type="EMBL" id="AVOT02003098">
    <property type="protein sequence ID" value="MBW0472458.1"/>
    <property type="molecule type" value="Genomic_DNA"/>
</dbReference>
<sequence>MSDEYAAVKALYESSSPFSPDLSPQFHTSIGFALLACAFGIGFLFTTLPAKGVPTTELLPAAMASILTGFGVVFLFHAAGVHV</sequence>
<dbReference type="Pfam" id="PF05251">
    <property type="entry name" value="Ost5"/>
    <property type="match status" value="1"/>
</dbReference>
<gene>
    <name evidence="7" type="ORF">O181_012173</name>
</gene>
<comment type="caution">
    <text evidence="7">The sequence shown here is derived from an EMBL/GenBank/DDBJ whole genome shotgun (WGS) entry which is preliminary data.</text>
</comment>
<dbReference type="GO" id="GO:0006487">
    <property type="term" value="P:protein N-linked glycosylation"/>
    <property type="evidence" value="ECO:0007669"/>
    <property type="project" value="UniProtKB-UniRule"/>
</dbReference>
<keyword evidence="3 6" id="KW-0812">Transmembrane</keyword>
<comment type="function">
    <text evidence="6">Subunit of the oligosaccharyl transferase (OST) complex that catalyzes the initial transfer of a defined glycan (Glc(3)Man(9)GlcNAc(2) in eukaryotes) from the lipid carrier dolichol-pyrophosphate to an asparagine residue within an Asn-X-Ser/Thr consensus motif in nascent polypeptide chains, the first step in protein N-glycosylation. N-glycosylation occurs cotranslationally and the complex associates with the Sec61 complex at the channel-forming translocon complex that mediates protein translocation across the endoplasmic reticulum (ER). All subunits are required for a maximal enzyme activity.</text>
</comment>
<proteinExistence type="inferred from homology"/>
<evidence type="ECO:0000256" key="1">
    <source>
        <dbReference type="ARBA" id="ARBA00004141"/>
    </source>
</evidence>
<comment type="similarity">
    <text evidence="2 6">Belongs to the OST5 family.</text>
</comment>
<evidence type="ECO:0000256" key="6">
    <source>
        <dbReference type="RuleBase" id="RU367008"/>
    </source>
</evidence>
<evidence type="ECO:0000256" key="4">
    <source>
        <dbReference type="ARBA" id="ARBA00022989"/>
    </source>
</evidence>
<keyword evidence="8" id="KW-1185">Reference proteome</keyword>
<accession>A0A9Q3BWA4</accession>
<comment type="subunit">
    <text evidence="6">Component of the oligosaccharyltransferase (OST) complex.</text>
</comment>
<feature type="transmembrane region" description="Helical" evidence="6">
    <location>
        <begin position="58"/>
        <end position="79"/>
    </location>
</feature>
<keyword evidence="5 6" id="KW-0472">Membrane</keyword>
<dbReference type="OrthoDB" id="2503643at2759"/>
<reference evidence="7" key="1">
    <citation type="submission" date="2021-03" db="EMBL/GenBank/DDBJ databases">
        <title>Draft genome sequence of rust myrtle Austropuccinia psidii MF-1, a brazilian biotype.</title>
        <authorList>
            <person name="Quecine M.C."/>
            <person name="Pachon D.M.R."/>
            <person name="Bonatelli M.L."/>
            <person name="Correr F.H."/>
            <person name="Franceschini L.M."/>
            <person name="Leite T.F."/>
            <person name="Margarido G.R.A."/>
            <person name="Almeida C.A."/>
            <person name="Ferrarezi J.A."/>
            <person name="Labate C.A."/>
        </authorList>
    </citation>
    <scope>NUCLEOTIDE SEQUENCE</scope>
    <source>
        <strain evidence="7">MF-1</strain>
    </source>
</reference>
<feature type="transmembrane region" description="Helical" evidence="6">
    <location>
        <begin position="26"/>
        <end position="46"/>
    </location>
</feature>
<evidence type="ECO:0000256" key="2">
    <source>
        <dbReference type="ARBA" id="ARBA00009825"/>
    </source>
</evidence>
<comment type="subcellular location">
    <subcellularLocation>
        <location evidence="1 6">Membrane</location>
        <topology evidence="1 6">Multi-pass membrane protein</topology>
    </subcellularLocation>
</comment>
<evidence type="ECO:0000313" key="8">
    <source>
        <dbReference type="Proteomes" id="UP000765509"/>
    </source>
</evidence>
<organism evidence="7 8">
    <name type="scientific">Austropuccinia psidii MF-1</name>
    <dbReference type="NCBI Taxonomy" id="1389203"/>
    <lineage>
        <taxon>Eukaryota</taxon>
        <taxon>Fungi</taxon>
        <taxon>Dikarya</taxon>
        <taxon>Basidiomycota</taxon>
        <taxon>Pucciniomycotina</taxon>
        <taxon>Pucciniomycetes</taxon>
        <taxon>Pucciniales</taxon>
        <taxon>Sphaerophragmiaceae</taxon>
        <taxon>Austropuccinia</taxon>
    </lineage>
</organism>
<dbReference type="Proteomes" id="UP000765509">
    <property type="component" value="Unassembled WGS sequence"/>
</dbReference>
<dbReference type="AlphaFoldDB" id="A0A9Q3BWA4"/>
<keyword evidence="4 6" id="KW-1133">Transmembrane helix</keyword>
<evidence type="ECO:0000256" key="3">
    <source>
        <dbReference type="ARBA" id="ARBA00022692"/>
    </source>
</evidence>
<evidence type="ECO:0000256" key="5">
    <source>
        <dbReference type="ARBA" id="ARBA00023136"/>
    </source>
</evidence>
<name>A0A9Q3BWA4_9BASI</name>
<dbReference type="InterPro" id="IPR007915">
    <property type="entry name" value="TMEM258/Ost5"/>
</dbReference>